<reference evidence="2 3" key="1">
    <citation type="journal article" date="2019" name="Nat. Microbiol.">
        <title>Wide diversity of methane and short-chain alkane metabolisms in uncultured archaea.</title>
        <authorList>
            <person name="Borrel G."/>
            <person name="Adam P.S."/>
            <person name="McKay L.J."/>
            <person name="Chen L.X."/>
            <person name="Sierra-Garcia I.N."/>
            <person name="Sieber C.M."/>
            <person name="Letourneur Q."/>
            <person name="Ghozlane A."/>
            <person name="Andersen G.L."/>
            <person name="Li W.J."/>
            <person name="Hallam S.J."/>
            <person name="Muyzer G."/>
            <person name="de Oliveira V.M."/>
            <person name="Inskeep W.P."/>
            <person name="Banfield J.F."/>
            <person name="Gribaldo S."/>
        </authorList>
    </citation>
    <scope>NUCLEOTIDE SEQUENCE [LARGE SCALE GENOMIC DNA]</scope>
    <source>
        <strain evidence="2">NM1b</strain>
    </source>
</reference>
<name>A0A520KV50_9EURY</name>
<dbReference type="InterPro" id="IPR042239">
    <property type="entry name" value="Nop_C"/>
</dbReference>
<dbReference type="InterPro" id="IPR045056">
    <property type="entry name" value="Nop56/Nop58"/>
</dbReference>
<protein>
    <recommendedName>
        <fullName evidence="1">Nop domain-containing protein</fullName>
    </recommendedName>
</protein>
<dbReference type="PANTHER" id="PTHR10894">
    <property type="entry name" value="NUCLEOLAR PROTEIN 5 NUCLEOLAR PROTEIN NOP5 NOP58"/>
    <property type="match status" value="1"/>
</dbReference>
<dbReference type="GO" id="GO:0030515">
    <property type="term" value="F:snoRNA binding"/>
    <property type="evidence" value="ECO:0007669"/>
    <property type="project" value="InterPro"/>
</dbReference>
<dbReference type="SUPFAM" id="SSF89124">
    <property type="entry name" value="Nop domain"/>
    <property type="match status" value="1"/>
</dbReference>
<comment type="caution">
    <text evidence="2">The sequence shown here is derived from an EMBL/GenBank/DDBJ whole genome shotgun (WGS) entry which is preliminary data.</text>
</comment>
<dbReference type="EMBL" id="RXIL01000132">
    <property type="protein sequence ID" value="RZN67710.1"/>
    <property type="molecule type" value="Genomic_DNA"/>
</dbReference>
<evidence type="ECO:0000313" key="2">
    <source>
        <dbReference type="EMBL" id="RZN67710.1"/>
    </source>
</evidence>
<proteinExistence type="predicted"/>
<dbReference type="Pfam" id="PF01798">
    <property type="entry name" value="Nop"/>
    <property type="match status" value="1"/>
</dbReference>
<dbReference type="PROSITE" id="PS51358">
    <property type="entry name" value="NOP"/>
    <property type="match status" value="1"/>
</dbReference>
<dbReference type="GO" id="GO:0031428">
    <property type="term" value="C:box C/D methylation guide snoRNP complex"/>
    <property type="evidence" value="ECO:0007669"/>
    <property type="project" value="InterPro"/>
</dbReference>
<dbReference type="AlphaFoldDB" id="A0A520KV50"/>
<dbReference type="InterPro" id="IPR036070">
    <property type="entry name" value="Nop_dom_sf"/>
</dbReference>
<dbReference type="InterPro" id="IPR002687">
    <property type="entry name" value="Nop_dom"/>
</dbReference>
<dbReference type="Proteomes" id="UP000320766">
    <property type="component" value="Unassembled WGS sequence"/>
</dbReference>
<sequence>MRYETWFGNIEVELEGGEDKDLGREARRHYRDYARETGIAVKEKDYIELLKEECISLAKAKIKLKAEEREKSIERAITTMGELGDATNSLSEKLLDWYGEHFPELRLRREETLEVIAKYGSRKRIIESGLDEKIIKKAKESDGIELSGEEEKILRRFSKSIKEMRELEDELEGYVEGNIEAITPNLSSFIGPTLVAKLLSLSGGLKNLAFMPSSKIQVLGAEKALFKHLSRGVPPPKHGVIFQHPAIHNSKREIRGKLARDLAAKIAILARVDYFSGESRGDLIEEFKDEIKKKEKHK</sequence>
<dbReference type="PANTHER" id="PTHR10894:SF0">
    <property type="entry name" value="NUCLEOLAR PROTEIN 56"/>
    <property type="match status" value="1"/>
</dbReference>
<dbReference type="Gene3D" id="1.10.246.90">
    <property type="entry name" value="Nop domain"/>
    <property type="match status" value="1"/>
</dbReference>
<gene>
    <name evidence="2" type="ORF">EF807_07310</name>
</gene>
<feature type="domain" description="Nop" evidence="1">
    <location>
        <begin position="182"/>
        <end position="298"/>
    </location>
</feature>
<evidence type="ECO:0000259" key="1">
    <source>
        <dbReference type="PROSITE" id="PS51358"/>
    </source>
</evidence>
<organism evidence="2 3">
    <name type="scientific">Candidatus Methanolliviera hydrocarbonicum</name>
    <dbReference type="NCBI Taxonomy" id="2491085"/>
    <lineage>
        <taxon>Archaea</taxon>
        <taxon>Methanobacteriati</taxon>
        <taxon>Methanobacteriota</taxon>
        <taxon>Candidatus Methanoliparia</taxon>
        <taxon>Candidatus Methanoliparales</taxon>
        <taxon>Candidatus Methanollivieraceae</taxon>
        <taxon>Candidatus Methanolliviera</taxon>
    </lineage>
</organism>
<dbReference type="Gene3D" id="1.10.287.4070">
    <property type="match status" value="1"/>
</dbReference>
<evidence type="ECO:0000313" key="3">
    <source>
        <dbReference type="Proteomes" id="UP000320766"/>
    </source>
</evidence>
<accession>A0A520KV50</accession>